<evidence type="ECO:0000313" key="2">
    <source>
        <dbReference type="EMBL" id="KAG8390534.1"/>
    </source>
</evidence>
<name>A0AAV6Y6T4_9LAMI</name>
<dbReference type="PANTHER" id="PTHR21234:SF30">
    <property type="entry name" value="PHOSPHORYLASE SUPERFAMILY PROTEIN"/>
    <property type="match status" value="1"/>
</dbReference>
<feature type="chain" id="PRO_5043809518" evidence="1">
    <location>
        <begin position="24"/>
        <end position="112"/>
    </location>
</feature>
<dbReference type="EMBL" id="WHWC01000001">
    <property type="protein sequence ID" value="KAG8390534.1"/>
    <property type="molecule type" value="Genomic_DNA"/>
</dbReference>
<dbReference type="PANTHER" id="PTHR21234">
    <property type="entry name" value="PURINE NUCLEOSIDE PHOSPHORYLASE"/>
    <property type="match status" value="1"/>
</dbReference>
<dbReference type="InterPro" id="IPR035994">
    <property type="entry name" value="Nucleoside_phosphorylase_sf"/>
</dbReference>
<reference evidence="2" key="1">
    <citation type="submission" date="2019-10" db="EMBL/GenBank/DDBJ databases">
        <authorList>
            <person name="Zhang R."/>
            <person name="Pan Y."/>
            <person name="Wang J."/>
            <person name="Ma R."/>
            <person name="Yu S."/>
        </authorList>
    </citation>
    <scope>NUCLEOTIDE SEQUENCE</scope>
    <source>
        <strain evidence="2">LA-IB0</strain>
        <tissue evidence="2">Leaf</tissue>
    </source>
</reference>
<dbReference type="Gene3D" id="3.40.50.1580">
    <property type="entry name" value="Nucleoside phosphorylase domain"/>
    <property type="match status" value="1"/>
</dbReference>
<sequence>MATKRCTLSLPLAFVIFFLAVFAFPSERKKSGMQLEQCVYSTLCLENKPKVVVGLREATSNIFVDNPSYRDFLFQTFGVSSADMESTAVVMTSLSIGFPLPVVRGLLDLAGA</sequence>
<proteinExistence type="predicted"/>
<protein>
    <submittedName>
        <fullName evidence="2">Uncharacterized protein</fullName>
    </submittedName>
</protein>
<accession>A0AAV6Y6T4</accession>
<organism evidence="2 3">
    <name type="scientific">Buddleja alternifolia</name>
    <dbReference type="NCBI Taxonomy" id="168488"/>
    <lineage>
        <taxon>Eukaryota</taxon>
        <taxon>Viridiplantae</taxon>
        <taxon>Streptophyta</taxon>
        <taxon>Embryophyta</taxon>
        <taxon>Tracheophyta</taxon>
        <taxon>Spermatophyta</taxon>
        <taxon>Magnoliopsida</taxon>
        <taxon>eudicotyledons</taxon>
        <taxon>Gunneridae</taxon>
        <taxon>Pentapetalae</taxon>
        <taxon>asterids</taxon>
        <taxon>lamiids</taxon>
        <taxon>Lamiales</taxon>
        <taxon>Scrophulariaceae</taxon>
        <taxon>Buddlejeae</taxon>
        <taxon>Buddleja</taxon>
    </lineage>
</organism>
<evidence type="ECO:0000256" key="1">
    <source>
        <dbReference type="SAM" id="SignalP"/>
    </source>
</evidence>
<dbReference type="GO" id="GO:0003824">
    <property type="term" value="F:catalytic activity"/>
    <property type="evidence" value="ECO:0007669"/>
    <property type="project" value="InterPro"/>
</dbReference>
<gene>
    <name evidence="2" type="ORF">BUALT_Bualt01G0093500</name>
</gene>
<comment type="caution">
    <text evidence="2">The sequence shown here is derived from an EMBL/GenBank/DDBJ whole genome shotgun (WGS) entry which is preliminary data.</text>
</comment>
<dbReference type="GO" id="GO:0009116">
    <property type="term" value="P:nucleoside metabolic process"/>
    <property type="evidence" value="ECO:0007669"/>
    <property type="project" value="InterPro"/>
</dbReference>
<dbReference type="SUPFAM" id="SSF53167">
    <property type="entry name" value="Purine and uridine phosphorylases"/>
    <property type="match status" value="1"/>
</dbReference>
<feature type="signal peptide" evidence="1">
    <location>
        <begin position="1"/>
        <end position="23"/>
    </location>
</feature>
<keyword evidence="1" id="KW-0732">Signal</keyword>
<dbReference type="AlphaFoldDB" id="A0AAV6Y6T4"/>
<evidence type="ECO:0000313" key="3">
    <source>
        <dbReference type="Proteomes" id="UP000826271"/>
    </source>
</evidence>
<keyword evidence="3" id="KW-1185">Reference proteome</keyword>
<dbReference type="Proteomes" id="UP000826271">
    <property type="component" value="Unassembled WGS sequence"/>
</dbReference>